<dbReference type="EMBL" id="CP137624">
    <property type="protein sequence ID" value="WPK10294.1"/>
    <property type="molecule type" value="Genomic_DNA"/>
</dbReference>
<dbReference type="GO" id="GO:0016746">
    <property type="term" value="F:acyltransferase activity"/>
    <property type="evidence" value="ECO:0007669"/>
    <property type="project" value="UniProtKB-KW"/>
</dbReference>
<reference evidence="2 3" key="1">
    <citation type="submission" date="2023-09" db="EMBL/GenBank/DDBJ databases">
        <authorList>
            <person name="Page C.A."/>
            <person name="Perez-Diaz I.M."/>
        </authorList>
    </citation>
    <scope>NUCLEOTIDE SEQUENCE [LARGE SCALE GENOMIC DNA]</scope>
    <source>
        <strain evidence="2 3">Ll15</strain>
    </source>
</reference>
<dbReference type="InterPro" id="IPR016181">
    <property type="entry name" value="Acyl_CoA_acyltransferase"/>
</dbReference>
<proteinExistence type="predicted"/>
<evidence type="ECO:0000313" key="2">
    <source>
        <dbReference type="EMBL" id="WPK10294.1"/>
    </source>
</evidence>
<protein>
    <submittedName>
        <fullName evidence="2">GNAT family N-acetyltransferase</fullName>
        <ecNumber evidence="2">2.3.1.-</ecNumber>
    </submittedName>
</protein>
<keyword evidence="3" id="KW-1185">Reference proteome</keyword>
<name>A0ABZ0RT93_9BACI</name>
<dbReference type="InterPro" id="IPR000182">
    <property type="entry name" value="GNAT_dom"/>
</dbReference>
<evidence type="ECO:0000313" key="3">
    <source>
        <dbReference type="Proteomes" id="UP001322664"/>
    </source>
</evidence>
<dbReference type="CDD" id="cd04301">
    <property type="entry name" value="NAT_SF"/>
    <property type="match status" value="1"/>
</dbReference>
<organism evidence="2 3">
    <name type="scientific">Lysinibacillus louembei</name>
    <dbReference type="NCBI Taxonomy" id="1470088"/>
    <lineage>
        <taxon>Bacteria</taxon>
        <taxon>Bacillati</taxon>
        <taxon>Bacillota</taxon>
        <taxon>Bacilli</taxon>
        <taxon>Bacillales</taxon>
        <taxon>Bacillaceae</taxon>
        <taxon>Lysinibacillus</taxon>
    </lineage>
</organism>
<dbReference type="Pfam" id="PF00583">
    <property type="entry name" value="Acetyltransf_1"/>
    <property type="match status" value="1"/>
</dbReference>
<feature type="domain" description="N-acetyltransferase" evidence="1">
    <location>
        <begin position="229"/>
        <end position="279"/>
    </location>
</feature>
<dbReference type="RefSeq" id="WP_319835564.1">
    <property type="nucleotide sequence ID" value="NZ_CP137624.1"/>
</dbReference>
<accession>A0ABZ0RT93</accession>
<keyword evidence="2" id="KW-0808">Transferase</keyword>
<dbReference type="SUPFAM" id="SSF55729">
    <property type="entry name" value="Acyl-CoA N-acyltransferases (Nat)"/>
    <property type="match status" value="1"/>
</dbReference>
<dbReference type="Gene3D" id="3.40.630.30">
    <property type="match status" value="1"/>
</dbReference>
<gene>
    <name evidence="2" type="ORF">R6U77_10135</name>
</gene>
<sequence length="334" mass="38389">MKITEELRQYYLPYFQTMKDLEKALFFEDSALNQKKAFAFIKSAAEKSLISSIRYTKEATGVISTNKYEVHFAVLPSGDLVYYTVNKNTKKKGNYHRVMQLESIYNHLTKLGVINESTGFFDILNDMVFGEAVLKSSFMQKASNVDSITNEDGWSSISITSSMTVDLEFPILNGSSQIVLNMEDKEIRVGYIHFRIYNSYQLSRFELLDAADALSGDEEWLMSAFLDAFEEEIEEWSPKCLTLDRILVEPVYRNKGYGKLAIKELVKLCEILGVDYIVLKPSPVEEADFSDKAKAQRKEDIKRLVSFYDQLGFDIYSLNEEEPFMVLNVNEQCE</sequence>
<dbReference type="Proteomes" id="UP001322664">
    <property type="component" value="Chromosome"/>
</dbReference>
<evidence type="ECO:0000259" key="1">
    <source>
        <dbReference type="Pfam" id="PF00583"/>
    </source>
</evidence>
<keyword evidence="2" id="KW-0012">Acyltransferase</keyword>
<dbReference type="EC" id="2.3.1.-" evidence="2"/>